<dbReference type="InterPro" id="IPR059112">
    <property type="entry name" value="CysZ/EI24"/>
</dbReference>
<organism evidence="11">
    <name type="scientific">Jonesiaceae bacterium BS-20</name>
    <dbReference type="NCBI Taxonomy" id="3120821"/>
    <lineage>
        <taxon>Bacteria</taxon>
        <taxon>Bacillati</taxon>
        <taxon>Actinomycetota</taxon>
        <taxon>Actinomycetes</taxon>
        <taxon>Micrococcales</taxon>
        <taxon>Jonesiaceae</taxon>
    </lineage>
</organism>
<dbReference type="Pfam" id="PF07264">
    <property type="entry name" value="EI24"/>
    <property type="match status" value="1"/>
</dbReference>
<keyword evidence="2" id="KW-0813">Transport</keyword>
<keyword evidence="3" id="KW-1003">Cell membrane</keyword>
<dbReference type="AlphaFoldDB" id="A0AAU7DVR3"/>
<dbReference type="GO" id="GO:0005886">
    <property type="term" value="C:plasma membrane"/>
    <property type="evidence" value="ECO:0007669"/>
    <property type="project" value="TreeGrafter"/>
</dbReference>
<proteinExistence type="predicted"/>
<feature type="transmembrane region" description="Helical" evidence="10">
    <location>
        <begin position="290"/>
        <end position="311"/>
    </location>
</feature>
<keyword evidence="7 10" id="KW-1133">Transmembrane helix</keyword>
<dbReference type="PANTHER" id="PTHR37468">
    <property type="entry name" value="SULFATE TRANSPORTER CYSZ"/>
    <property type="match status" value="1"/>
</dbReference>
<feature type="transmembrane region" description="Helical" evidence="10">
    <location>
        <begin position="97"/>
        <end position="122"/>
    </location>
</feature>
<dbReference type="EMBL" id="CP146203">
    <property type="protein sequence ID" value="XBH21288.1"/>
    <property type="molecule type" value="Genomic_DNA"/>
</dbReference>
<evidence type="ECO:0000256" key="9">
    <source>
        <dbReference type="ARBA" id="ARBA00023136"/>
    </source>
</evidence>
<dbReference type="GO" id="GO:0000103">
    <property type="term" value="P:sulfate assimilation"/>
    <property type="evidence" value="ECO:0007669"/>
    <property type="project" value="TreeGrafter"/>
</dbReference>
<keyword evidence="4" id="KW-0997">Cell inner membrane</keyword>
<feature type="transmembrane region" description="Helical" evidence="10">
    <location>
        <begin position="54"/>
        <end position="77"/>
    </location>
</feature>
<evidence type="ECO:0000256" key="6">
    <source>
        <dbReference type="ARBA" id="ARBA00022692"/>
    </source>
</evidence>
<keyword evidence="9 10" id="KW-0472">Membrane</keyword>
<dbReference type="GO" id="GO:0019344">
    <property type="term" value="P:cysteine biosynthetic process"/>
    <property type="evidence" value="ECO:0007669"/>
    <property type="project" value="TreeGrafter"/>
</dbReference>
<evidence type="ECO:0000256" key="8">
    <source>
        <dbReference type="ARBA" id="ARBA00023032"/>
    </source>
</evidence>
<keyword evidence="8" id="KW-0764">Sulfate transport</keyword>
<evidence type="ECO:0000256" key="10">
    <source>
        <dbReference type="SAM" id="Phobius"/>
    </source>
</evidence>
<evidence type="ECO:0000256" key="5">
    <source>
        <dbReference type="ARBA" id="ARBA00022605"/>
    </source>
</evidence>
<evidence type="ECO:0000256" key="4">
    <source>
        <dbReference type="ARBA" id="ARBA00022519"/>
    </source>
</evidence>
<feature type="transmembrane region" description="Helical" evidence="10">
    <location>
        <begin position="231"/>
        <end position="251"/>
    </location>
</feature>
<gene>
    <name evidence="11" type="ORF">V5R04_13910</name>
</gene>
<keyword evidence="5" id="KW-0028">Amino-acid biosynthesis</keyword>
<accession>A0AAU7DVR3</accession>
<evidence type="ECO:0000313" key="11">
    <source>
        <dbReference type="EMBL" id="XBH21288.1"/>
    </source>
</evidence>
<sequence length="339" mass="36048">MNLPENTVRASDTPDLVLEATRAGRGALLGVFILLDSVRWLVRRPRLLLLGMAPALLAFALVGTVLTAVIWKIRWLVELVTPFANNWSSVAQTATEIIVGVALIAIVFALCVALFVSLSLAVGGPIYQRIWEAVEVSVHGYIPVAPERPKAPGFWARLLARRKAADASGPPLETATVTTAGPGQTAGLLVPDSTAKYLNKANSTAGASFRQGVRTGLKQAGSFLWRSSKNFIITTALSLIPVVGSIAAIAFSQQLAIWALSFELSSRSFAAHGLSEEEQTKVLKRNRPTAYGFGLATHLSFMIPLGAVLFMPAAIVGSAKLAHTCLVEDPAASILDETL</sequence>
<evidence type="ECO:0000256" key="3">
    <source>
        <dbReference type="ARBA" id="ARBA00022475"/>
    </source>
</evidence>
<evidence type="ECO:0000256" key="1">
    <source>
        <dbReference type="ARBA" id="ARBA00004141"/>
    </source>
</evidence>
<evidence type="ECO:0000256" key="7">
    <source>
        <dbReference type="ARBA" id="ARBA00022989"/>
    </source>
</evidence>
<protein>
    <submittedName>
        <fullName evidence="11">EI24 domain-containing protein</fullName>
    </submittedName>
</protein>
<comment type="subcellular location">
    <subcellularLocation>
        <location evidence="1">Membrane</location>
        <topology evidence="1">Multi-pass membrane protein</topology>
    </subcellularLocation>
</comment>
<dbReference type="InterPro" id="IPR050480">
    <property type="entry name" value="CysZ-like"/>
</dbReference>
<dbReference type="PANTHER" id="PTHR37468:SF1">
    <property type="entry name" value="SULFATE TRANSPORTER CYSZ"/>
    <property type="match status" value="1"/>
</dbReference>
<keyword evidence="6 10" id="KW-0812">Transmembrane</keyword>
<name>A0AAU7DVR3_9MICO</name>
<dbReference type="GO" id="GO:0009675">
    <property type="term" value="F:high-affinity sulfate:proton symporter activity"/>
    <property type="evidence" value="ECO:0007669"/>
    <property type="project" value="TreeGrafter"/>
</dbReference>
<evidence type="ECO:0000256" key="2">
    <source>
        <dbReference type="ARBA" id="ARBA00022448"/>
    </source>
</evidence>
<reference evidence="11" key="1">
    <citation type="submission" date="2024-02" db="EMBL/GenBank/DDBJ databases">
        <title>Tomenella chthoni gen. nov. sp. nov., a member of the family Jonesiaceae isolated from bat guano.</title>
        <authorList>
            <person name="Miller S.L."/>
            <person name="King J."/>
            <person name="Sankaranarayanan K."/>
            <person name="Lawson P.A."/>
        </authorList>
    </citation>
    <scope>NUCLEOTIDE SEQUENCE</scope>
    <source>
        <strain evidence="11">BS-20</strain>
    </source>
</reference>